<accession>A0A931ATE0</accession>
<dbReference type="PRINTS" id="PR00455">
    <property type="entry name" value="HTHTETR"/>
</dbReference>
<keyword evidence="1 2" id="KW-0238">DNA-binding</keyword>
<dbReference type="Pfam" id="PF00440">
    <property type="entry name" value="TetR_N"/>
    <property type="match status" value="1"/>
</dbReference>
<organism evidence="4 5">
    <name type="scientific">Halonatronomonas betaini</name>
    <dbReference type="NCBI Taxonomy" id="2778430"/>
    <lineage>
        <taxon>Bacteria</taxon>
        <taxon>Bacillati</taxon>
        <taxon>Bacillota</taxon>
        <taxon>Clostridia</taxon>
        <taxon>Halanaerobiales</taxon>
        <taxon>Halarsenatibacteraceae</taxon>
        <taxon>Halonatronomonas</taxon>
    </lineage>
</organism>
<sequence>MPKAFSEAEKNMINDKLIEAGQELFSRFGLKKTGIKDITEAAGISQGSFYSFYSSKEELYFTILEAEEEKIQKEILDSNIFKGEITAQSFKDFLMKGFQLIDKNQLIKRLYQNQREYQQIVRKLPEEKIEDHIKSDTEKLMPLITSLQEKDKMIEEKPEVISGLLRSLFLLTLHREEIGEEIYPDTIELLIDLISRGLIKE</sequence>
<dbReference type="InterPro" id="IPR001647">
    <property type="entry name" value="HTH_TetR"/>
</dbReference>
<evidence type="ECO:0000256" key="2">
    <source>
        <dbReference type="PROSITE-ProRule" id="PRU00335"/>
    </source>
</evidence>
<evidence type="ECO:0000313" key="4">
    <source>
        <dbReference type="EMBL" id="MBF8435841.1"/>
    </source>
</evidence>
<dbReference type="Proteomes" id="UP000621436">
    <property type="component" value="Unassembled WGS sequence"/>
</dbReference>
<dbReference type="GO" id="GO:0003677">
    <property type="term" value="F:DNA binding"/>
    <property type="evidence" value="ECO:0007669"/>
    <property type="project" value="UniProtKB-UniRule"/>
</dbReference>
<gene>
    <name evidence="4" type="ORF">I0Q91_02005</name>
</gene>
<dbReference type="SUPFAM" id="SSF46689">
    <property type="entry name" value="Homeodomain-like"/>
    <property type="match status" value="1"/>
</dbReference>
<dbReference type="Gene3D" id="1.10.357.10">
    <property type="entry name" value="Tetracycline Repressor, domain 2"/>
    <property type="match status" value="1"/>
</dbReference>
<keyword evidence="5" id="KW-1185">Reference proteome</keyword>
<evidence type="ECO:0000259" key="3">
    <source>
        <dbReference type="PROSITE" id="PS50977"/>
    </source>
</evidence>
<dbReference type="PROSITE" id="PS50977">
    <property type="entry name" value="HTH_TETR_2"/>
    <property type="match status" value="1"/>
</dbReference>
<name>A0A931ATE0_9FIRM</name>
<dbReference type="EMBL" id="JADPIE010000001">
    <property type="protein sequence ID" value="MBF8435841.1"/>
    <property type="molecule type" value="Genomic_DNA"/>
</dbReference>
<dbReference type="InterPro" id="IPR009057">
    <property type="entry name" value="Homeodomain-like_sf"/>
</dbReference>
<proteinExistence type="predicted"/>
<dbReference type="RefSeq" id="WP_270452523.1">
    <property type="nucleotide sequence ID" value="NZ_JADPIE010000001.1"/>
</dbReference>
<feature type="domain" description="HTH tetR-type" evidence="3">
    <location>
        <begin position="11"/>
        <end position="71"/>
    </location>
</feature>
<dbReference type="PANTHER" id="PTHR43479:SF11">
    <property type="entry name" value="ACREF_ENVCD OPERON REPRESSOR-RELATED"/>
    <property type="match status" value="1"/>
</dbReference>
<protein>
    <submittedName>
        <fullName evidence="4">TetR/AcrR family transcriptional regulator</fullName>
    </submittedName>
</protein>
<feature type="DNA-binding region" description="H-T-H motif" evidence="2">
    <location>
        <begin position="34"/>
        <end position="53"/>
    </location>
</feature>
<dbReference type="PANTHER" id="PTHR43479">
    <property type="entry name" value="ACREF/ENVCD OPERON REPRESSOR-RELATED"/>
    <property type="match status" value="1"/>
</dbReference>
<dbReference type="InterPro" id="IPR050624">
    <property type="entry name" value="HTH-type_Tx_Regulator"/>
</dbReference>
<evidence type="ECO:0000256" key="1">
    <source>
        <dbReference type="ARBA" id="ARBA00023125"/>
    </source>
</evidence>
<dbReference type="AlphaFoldDB" id="A0A931ATE0"/>
<comment type="caution">
    <text evidence="4">The sequence shown here is derived from an EMBL/GenBank/DDBJ whole genome shotgun (WGS) entry which is preliminary data.</text>
</comment>
<evidence type="ECO:0000313" key="5">
    <source>
        <dbReference type="Proteomes" id="UP000621436"/>
    </source>
</evidence>
<reference evidence="4" key="1">
    <citation type="submission" date="2020-11" db="EMBL/GenBank/DDBJ databases">
        <title>Halonatronomonas betainensis gen. nov., sp. nov. a novel haloalkaliphilic representative of the family Halanaerobiacae capable of betaine degradation.</title>
        <authorList>
            <person name="Boltyanskaya Y."/>
            <person name="Kevbrin V."/>
            <person name="Detkova E."/>
            <person name="Grouzdev D.S."/>
            <person name="Koziaeva V."/>
            <person name="Zhilina T."/>
        </authorList>
    </citation>
    <scope>NUCLEOTIDE SEQUENCE</scope>
    <source>
        <strain evidence="4">Z-7014</strain>
    </source>
</reference>